<feature type="transmembrane region" description="Helical" evidence="6">
    <location>
        <begin position="135"/>
        <end position="154"/>
    </location>
</feature>
<keyword evidence="3" id="KW-0133">Cell shape</keyword>
<feature type="transmembrane region" description="Helical" evidence="6">
    <location>
        <begin position="184"/>
        <end position="206"/>
    </location>
</feature>
<dbReference type="PANTHER" id="PTHR30474:SF1">
    <property type="entry name" value="PEPTIDOGLYCAN GLYCOSYLTRANSFERASE MRDB"/>
    <property type="match status" value="1"/>
</dbReference>
<dbReference type="GO" id="GO:0015648">
    <property type="term" value="F:lipid-linked peptidoglycan transporter activity"/>
    <property type="evidence" value="ECO:0007669"/>
    <property type="project" value="TreeGrafter"/>
</dbReference>
<feature type="transmembrane region" description="Helical" evidence="6">
    <location>
        <begin position="296"/>
        <end position="316"/>
    </location>
</feature>
<dbReference type="GO" id="GO:0008360">
    <property type="term" value="P:regulation of cell shape"/>
    <property type="evidence" value="ECO:0007669"/>
    <property type="project" value="UniProtKB-KW"/>
</dbReference>
<proteinExistence type="predicted"/>
<feature type="transmembrane region" description="Helical" evidence="6">
    <location>
        <begin position="362"/>
        <end position="380"/>
    </location>
</feature>
<gene>
    <name evidence="7" type="ORF">ENQ20_12335</name>
</gene>
<dbReference type="AlphaFoldDB" id="A0A7C1FTW4"/>
<evidence type="ECO:0000256" key="6">
    <source>
        <dbReference type="SAM" id="Phobius"/>
    </source>
</evidence>
<feature type="transmembrane region" description="Helical" evidence="6">
    <location>
        <begin position="160"/>
        <end position="177"/>
    </location>
</feature>
<dbReference type="InterPro" id="IPR001182">
    <property type="entry name" value="FtsW/RodA"/>
</dbReference>
<evidence type="ECO:0000256" key="1">
    <source>
        <dbReference type="ARBA" id="ARBA00004141"/>
    </source>
</evidence>
<evidence type="ECO:0000256" key="3">
    <source>
        <dbReference type="ARBA" id="ARBA00022960"/>
    </source>
</evidence>
<comment type="subcellular location">
    <subcellularLocation>
        <location evidence="1">Membrane</location>
        <topology evidence="1">Multi-pass membrane protein</topology>
    </subcellularLocation>
</comment>
<protein>
    <submittedName>
        <fullName evidence="7">Rod shape-determining protein RodA</fullName>
    </submittedName>
</protein>
<keyword evidence="4 6" id="KW-1133">Transmembrane helix</keyword>
<comment type="caution">
    <text evidence="7">The sequence shown here is derived from an EMBL/GenBank/DDBJ whole genome shotgun (WGS) entry which is preliminary data.</text>
</comment>
<dbReference type="GO" id="GO:0051301">
    <property type="term" value="P:cell division"/>
    <property type="evidence" value="ECO:0007669"/>
    <property type="project" value="InterPro"/>
</dbReference>
<reference evidence="7" key="1">
    <citation type="journal article" date="2020" name="mSystems">
        <title>Genome- and Community-Level Interaction Insights into Carbon Utilization and Element Cycling Functions of Hydrothermarchaeota in Hydrothermal Sediment.</title>
        <authorList>
            <person name="Zhou Z."/>
            <person name="Liu Y."/>
            <person name="Xu W."/>
            <person name="Pan J."/>
            <person name="Luo Z.H."/>
            <person name="Li M."/>
        </authorList>
    </citation>
    <scope>NUCLEOTIDE SEQUENCE [LARGE SCALE GENOMIC DNA]</scope>
    <source>
        <strain evidence="7">SpSt-289</strain>
    </source>
</reference>
<feature type="transmembrane region" description="Helical" evidence="6">
    <location>
        <begin position="328"/>
        <end position="350"/>
    </location>
</feature>
<keyword evidence="5 6" id="KW-0472">Membrane</keyword>
<dbReference type="Pfam" id="PF01098">
    <property type="entry name" value="FTSW_RODA_SPOVE"/>
    <property type="match status" value="1"/>
</dbReference>
<evidence type="ECO:0000256" key="5">
    <source>
        <dbReference type="ARBA" id="ARBA00023136"/>
    </source>
</evidence>
<evidence type="ECO:0000256" key="2">
    <source>
        <dbReference type="ARBA" id="ARBA00022692"/>
    </source>
</evidence>
<evidence type="ECO:0000256" key="4">
    <source>
        <dbReference type="ARBA" id="ARBA00022989"/>
    </source>
</evidence>
<sequence>MFTRINWRHFDWPLLLVVVLLSAIGVAVIYSATRNSPDLVDYWQRQVNFILIGLGVLFFVAMLDYRQLSLLAIPAFLAFVTSLVVVYFVGEAQGGSRSWINVGGTLVQPTEAGKFLLIIFLAWYLSWFREGLHRLPYLLMALLFLLAPLVLVYIQPDFGMAITYAFMGGVLILAAGVRYRHLALLGGGALLALPFFAATLQGYMLARICIFLPTDNEGHIIPPILNLLRAAFDTLPTECIQPEANTAASYNVDQALIAIGNGGLTGLGWTQGTQNQLLFLRVRHTDFIFSVIAEELGMIGASFILLLLLFVVWRVLRIAERAPDQFGKLLATGVAALIFFQIVVNVGMNLKIMPVTGLTLPFISYGGSSLISMMFAIGLAESVAMRHRKIEFF</sequence>
<organism evidence="7">
    <name type="scientific">Caldilinea aerophila</name>
    <dbReference type="NCBI Taxonomy" id="133453"/>
    <lineage>
        <taxon>Bacteria</taxon>
        <taxon>Bacillati</taxon>
        <taxon>Chloroflexota</taxon>
        <taxon>Caldilineae</taxon>
        <taxon>Caldilineales</taxon>
        <taxon>Caldilineaceae</taxon>
        <taxon>Caldilinea</taxon>
    </lineage>
</organism>
<keyword evidence="2 6" id="KW-0812">Transmembrane</keyword>
<feature type="transmembrane region" description="Helical" evidence="6">
    <location>
        <begin position="45"/>
        <end position="63"/>
    </location>
</feature>
<feature type="transmembrane region" description="Helical" evidence="6">
    <location>
        <begin position="70"/>
        <end position="90"/>
    </location>
</feature>
<accession>A0A7C1FTW4</accession>
<dbReference type="EMBL" id="DSMG01000120">
    <property type="protein sequence ID" value="HDX32255.1"/>
    <property type="molecule type" value="Genomic_DNA"/>
</dbReference>
<name>A0A7C1FTW4_9CHLR</name>
<feature type="transmembrane region" description="Helical" evidence="6">
    <location>
        <begin position="12"/>
        <end position="33"/>
    </location>
</feature>
<dbReference type="GO" id="GO:0032153">
    <property type="term" value="C:cell division site"/>
    <property type="evidence" value="ECO:0007669"/>
    <property type="project" value="TreeGrafter"/>
</dbReference>
<dbReference type="GO" id="GO:0005886">
    <property type="term" value="C:plasma membrane"/>
    <property type="evidence" value="ECO:0007669"/>
    <property type="project" value="TreeGrafter"/>
</dbReference>
<dbReference type="PANTHER" id="PTHR30474">
    <property type="entry name" value="CELL CYCLE PROTEIN"/>
    <property type="match status" value="1"/>
</dbReference>
<evidence type="ECO:0000313" key="7">
    <source>
        <dbReference type="EMBL" id="HDX32255.1"/>
    </source>
</evidence>
<feature type="transmembrane region" description="Helical" evidence="6">
    <location>
        <begin position="110"/>
        <end position="128"/>
    </location>
</feature>